<comment type="caution">
    <text evidence="7">The sequence shown here is derived from an EMBL/GenBank/DDBJ whole genome shotgun (WGS) entry which is preliminary data.</text>
</comment>
<dbReference type="SUPFAM" id="SSF46785">
    <property type="entry name" value="Winged helix' DNA-binding domain"/>
    <property type="match status" value="1"/>
</dbReference>
<dbReference type="PANTHER" id="PTHR30118">
    <property type="entry name" value="HTH-TYPE TRANSCRIPTIONAL REGULATOR LEUO-RELATED"/>
    <property type="match status" value="1"/>
</dbReference>
<dbReference type="Gene3D" id="1.10.10.10">
    <property type="entry name" value="Winged helix-like DNA-binding domain superfamily/Winged helix DNA-binding domain"/>
    <property type="match status" value="1"/>
</dbReference>
<organism evidence="7 8">
    <name type="scientific">Labrys wisconsinensis</name>
    <dbReference type="NCBI Taxonomy" id="425677"/>
    <lineage>
        <taxon>Bacteria</taxon>
        <taxon>Pseudomonadati</taxon>
        <taxon>Pseudomonadota</taxon>
        <taxon>Alphaproteobacteria</taxon>
        <taxon>Hyphomicrobiales</taxon>
        <taxon>Xanthobacteraceae</taxon>
        <taxon>Labrys</taxon>
    </lineage>
</organism>
<dbReference type="SUPFAM" id="SSF53850">
    <property type="entry name" value="Periplasmic binding protein-like II"/>
    <property type="match status" value="1"/>
</dbReference>
<gene>
    <name evidence="7" type="ORF">QO011_007314</name>
</gene>
<evidence type="ECO:0000256" key="5">
    <source>
        <dbReference type="ARBA" id="ARBA00023163"/>
    </source>
</evidence>
<evidence type="ECO:0000313" key="8">
    <source>
        <dbReference type="Proteomes" id="UP001242480"/>
    </source>
</evidence>
<dbReference type="InterPro" id="IPR036390">
    <property type="entry name" value="WH_DNA-bd_sf"/>
</dbReference>
<dbReference type="Proteomes" id="UP001242480">
    <property type="component" value="Unassembled WGS sequence"/>
</dbReference>
<accession>A0ABU0JJ37</accession>
<evidence type="ECO:0000256" key="2">
    <source>
        <dbReference type="ARBA" id="ARBA00022458"/>
    </source>
</evidence>
<dbReference type="PROSITE" id="PS50931">
    <property type="entry name" value="HTH_LYSR"/>
    <property type="match status" value="1"/>
</dbReference>
<keyword evidence="2" id="KW-0536">Nodulation</keyword>
<dbReference type="CDD" id="cd08465">
    <property type="entry name" value="PBP2_ToxR"/>
    <property type="match status" value="1"/>
</dbReference>
<dbReference type="PRINTS" id="PR00039">
    <property type="entry name" value="HTHLYSR"/>
</dbReference>
<dbReference type="InterPro" id="IPR005119">
    <property type="entry name" value="LysR_subst-bd"/>
</dbReference>
<evidence type="ECO:0000256" key="1">
    <source>
        <dbReference type="ARBA" id="ARBA00009437"/>
    </source>
</evidence>
<sequence>MHEMNNLGAVDLNLLVVLDALLAERHVTRAAVRLNRSQPAVSHALARLRHLFGDPLLVRRSGRLEPTARALEIAPQLAGALERMRRVLGPSAFDPAEERRTFRLAMSDYGAAVVLPGLVRMLRRQAPAIDLVVSQASREVMVSQVIDGEIDLAFGVFPGPVDGVRAQTLFEESFACLADAASLAALPSLDLPAYLARPHALVALRADVDSEIDAALAAAGHRRRVCIVLPHWGIAPDLIRGTDLVLTAARRILPHPASAAGLRRFEPPFAIPTFAFRQIWHRRRDGDAGHRWLRQRVMAATGSDPP</sequence>
<comment type="similarity">
    <text evidence="1">Belongs to the LysR transcriptional regulatory family.</text>
</comment>
<name>A0ABU0JJ37_9HYPH</name>
<dbReference type="InterPro" id="IPR000847">
    <property type="entry name" value="LysR_HTH_N"/>
</dbReference>
<evidence type="ECO:0000259" key="6">
    <source>
        <dbReference type="PROSITE" id="PS50931"/>
    </source>
</evidence>
<keyword evidence="3" id="KW-0805">Transcription regulation</keyword>
<feature type="domain" description="HTH lysR-type" evidence="6">
    <location>
        <begin position="10"/>
        <end position="67"/>
    </location>
</feature>
<proteinExistence type="inferred from homology"/>
<reference evidence="7 8" key="1">
    <citation type="submission" date="2023-07" db="EMBL/GenBank/DDBJ databases">
        <title>Genomic Encyclopedia of Type Strains, Phase IV (KMG-IV): sequencing the most valuable type-strain genomes for metagenomic binning, comparative biology and taxonomic classification.</title>
        <authorList>
            <person name="Goeker M."/>
        </authorList>
    </citation>
    <scope>NUCLEOTIDE SEQUENCE [LARGE SCALE GENOMIC DNA]</scope>
    <source>
        <strain evidence="7 8">DSM 19619</strain>
    </source>
</reference>
<keyword evidence="4 7" id="KW-0238">DNA-binding</keyword>
<protein>
    <submittedName>
        <fullName evidence="7">DNA-binding transcriptional LysR family regulator</fullName>
    </submittedName>
</protein>
<dbReference type="Pfam" id="PF00126">
    <property type="entry name" value="HTH_1"/>
    <property type="match status" value="1"/>
</dbReference>
<dbReference type="Pfam" id="PF03466">
    <property type="entry name" value="LysR_substrate"/>
    <property type="match status" value="1"/>
</dbReference>
<dbReference type="RefSeq" id="WP_307283627.1">
    <property type="nucleotide sequence ID" value="NZ_JAUSVX010000021.1"/>
</dbReference>
<keyword evidence="8" id="KW-1185">Reference proteome</keyword>
<dbReference type="EMBL" id="JAUSVX010000021">
    <property type="protein sequence ID" value="MDQ0474274.1"/>
    <property type="molecule type" value="Genomic_DNA"/>
</dbReference>
<evidence type="ECO:0000256" key="4">
    <source>
        <dbReference type="ARBA" id="ARBA00023125"/>
    </source>
</evidence>
<dbReference type="Gene3D" id="3.40.190.10">
    <property type="entry name" value="Periplasmic binding protein-like II"/>
    <property type="match status" value="2"/>
</dbReference>
<keyword evidence="5" id="KW-0804">Transcription</keyword>
<dbReference type="GO" id="GO:0003677">
    <property type="term" value="F:DNA binding"/>
    <property type="evidence" value="ECO:0007669"/>
    <property type="project" value="UniProtKB-KW"/>
</dbReference>
<evidence type="ECO:0000256" key="3">
    <source>
        <dbReference type="ARBA" id="ARBA00023015"/>
    </source>
</evidence>
<dbReference type="PANTHER" id="PTHR30118:SF15">
    <property type="entry name" value="TRANSCRIPTIONAL REGULATORY PROTEIN"/>
    <property type="match status" value="1"/>
</dbReference>
<dbReference type="InterPro" id="IPR050389">
    <property type="entry name" value="LysR-type_TF"/>
</dbReference>
<dbReference type="InterPro" id="IPR036388">
    <property type="entry name" value="WH-like_DNA-bd_sf"/>
</dbReference>
<evidence type="ECO:0000313" key="7">
    <source>
        <dbReference type="EMBL" id="MDQ0474274.1"/>
    </source>
</evidence>